<dbReference type="InterPro" id="IPR001387">
    <property type="entry name" value="Cro/C1-type_HTH"/>
</dbReference>
<accession>E6YZN8</accession>
<keyword evidence="3" id="KW-0804">Transcription</keyword>
<gene>
    <name evidence="6" type="ORF">B11C_40181</name>
    <name evidence="5" type="ORF">BscR1v2_008620</name>
</gene>
<reference evidence="6" key="1">
    <citation type="journal article" date="2011" name="PLoS Genet.">
        <title>Parallel evolution of a type IV secretion system in radiating lineages of the host-restricted bacterial pathogen Bartonella.</title>
        <authorList>
            <person name="Engel P."/>
            <person name="Salzburger W."/>
            <person name="Liesch M."/>
            <person name="Chang C.C."/>
            <person name="Maruyama S."/>
            <person name="Lanz C."/>
            <person name="Calteau A."/>
            <person name="Lajus A."/>
            <person name="Medigue C."/>
            <person name="Schuster S.C."/>
            <person name="Dehio C."/>
        </authorList>
    </citation>
    <scope>NUCLEOTIDE SEQUENCE</scope>
    <source>
        <strain evidence="6">R1</strain>
    </source>
</reference>
<dbReference type="CDD" id="cd06529">
    <property type="entry name" value="S24_LexA-like"/>
    <property type="match status" value="1"/>
</dbReference>
<dbReference type="Gene3D" id="1.10.260.40">
    <property type="entry name" value="lambda repressor-like DNA-binding domains"/>
    <property type="match status" value="1"/>
</dbReference>
<dbReference type="PANTHER" id="PTHR40661:SF3">
    <property type="entry name" value="FELS-1 PROPHAGE TRANSCRIPTIONAL REGULATOR"/>
    <property type="match status" value="1"/>
</dbReference>
<evidence type="ECO:0000313" key="6">
    <source>
        <dbReference type="EMBL" id="CBI82326.1"/>
    </source>
</evidence>
<dbReference type="Pfam" id="PF00717">
    <property type="entry name" value="Peptidase_S24"/>
    <property type="match status" value="1"/>
</dbReference>
<dbReference type="SUPFAM" id="SSF47413">
    <property type="entry name" value="lambda repressor-like DNA-binding domains"/>
    <property type="match status" value="1"/>
</dbReference>
<keyword evidence="2" id="KW-0238">DNA-binding</keyword>
<organism evidence="6">
    <name type="scientific">Bartonella schoenbuchensis (strain DSM 13525 / NCTC 13165 / R1)</name>
    <dbReference type="NCBI Taxonomy" id="687861"/>
    <lineage>
        <taxon>Bacteria</taxon>
        <taxon>Pseudomonadati</taxon>
        <taxon>Pseudomonadota</taxon>
        <taxon>Alphaproteobacteria</taxon>
        <taxon>Hyphomicrobiales</taxon>
        <taxon>Bartonellaceae</taxon>
        <taxon>Bartonella</taxon>
    </lineage>
</organism>
<keyword evidence="1" id="KW-0805">Transcription regulation</keyword>
<evidence type="ECO:0000313" key="7">
    <source>
        <dbReference type="Proteomes" id="UP000190811"/>
    </source>
</evidence>
<feature type="domain" description="HTH cro/C1-type" evidence="4">
    <location>
        <begin position="11"/>
        <end position="42"/>
    </location>
</feature>
<dbReference type="STRING" id="687861.BscR1v2_008620"/>
<dbReference type="Gene3D" id="2.10.109.10">
    <property type="entry name" value="Umud Fragment, subunit A"/>
    <property type="match status" value="1"/>
</dbReference>
<dbReference type="EMBL" id="FN645509">
    <property type="protein sequence ID" value="CBI82326.1"/>
    <property type="molecule type" value="Genomic_DNA"/>
</dbReference>
<dbReference type="CDD" id="cd00093">
    <property type="entry name" value="HTH_XRE"/>
    <property type="match status" value="1"/>
</dbReference>
<evidence type="ECO:0000256" key="1">
    <source>
        <dbReference type="ARBA" id="ARBA00023015"/>
    </source>
</evidence>
<name>E6YZN8_BARSR</name>
<protein>
    <submittedName>
        <fullName evidence="5">Helix-turn-helix protein</fullName>
    </submittedName>
</protein>
<dbReference type="InterPro" id="IPR015927">
    <property type="entry name" value="Peptidase_S24_S26A/B/C"/>
</dbReference>
<dbReference type="PROSITE" id="PS50943">
    <property type="entry name" value="HTH_CROC1"/>
    <property type="match status" value="1"/>
</dbReference>
<dbReference type="SUPFAM" id="SSF51306">
    <property type="entry name" value="LexA/Signal peptidase"/>
    <property type="match status" value="1"/>
</dbReference>
<dbReference type="RefSeq" id="WP_078689820.1">
    <property type="nucleotide sequence ID" value="NZ_CP019789.1"/>
</dbReference>
<dbReference type="InterPro" id="IPR010982">
    <property type="entry name" value="Lambda_DNA-bd_dom_sf"/>
</dbReference>
<dbReference type="AlphaFoldDB" id="E6YZN8"/>
<evidence type="ECO:0000259" key="4">
    <source>
        <dbReference type="PROSITE" id="PS50943"/>
    </source>
</evidence>
<dbReference type="InterPro" id="IPR036286">
    <property type="entry name" value="LexA/Signal_pep-like_sf"/>
</dbReference>
<dbReference type="GO" id="GO:0003677">
    <property type="term" value="F:DNA binding"/>
    <property type="evidence" value="ECO:0007669"/>
    <property type="project" value="UniProtKB-KW"/>
</dbReference>
<dbReference type="InterPro" id="IPR039418">
    <property type="entry name" value="LexA-like"/>
</dbReference>
<dbReference type="Proteomes" id="UP000190811">
    <property type="component" value="Chromosome"/>
</dbReference>
<dbReference type="PANTHER" id="PTHR40661">
    <property type="match status" value="1"/>
</dbReference>
<reference evidence="5" key="3">
    <citation type="submission" date="2017-02" db="EMBL/GenBank/DDBJ databases">
        <title>Evolutionary dynamics of pathoadaptation revealed by three independent acquisitions of the VirB/D4 type IV secretion system in Bartonella.</title>
        <authorList>
            <person name="Harms A."/>
            <person name="Segers F.H.I.D."/>
            <person name="Quebatte M."/>
            <person name="Mistl C."/>
            <person name="Manfredi P."/>
            <person name="Koerner J."/>
            <person name="Chomel B."/>
            <person name="Kosoy M."/>
            <person name="Maruyama S."/>
            <person name="Engel P."/>
            <person name="Dehio C."/>
        </authorList>
    </citation>
    <scope>NUCLEOTIDE SEQUENCE [LARGE SCALE GENOMIC DNA]</scope>
    <source>
        <strain evidence="5">R1</strain>
    </source>
</reference>
<sequence>MSNKSNIINTLKKILTEFNLTQEDVAKRLNVTQASVSKWLKDSDPRGSNRDAILALYRELTGESHLTTFVPLMGYIGAGTEIDPSFEQIPEEGLAQVEIPFAFPDDMIAFEVRGDSMYPAYKDGDMVIVRRRQIKTIESFIGKEAVILTHDNKRYIKQISRGMNGEIDLISWNNVSPIKNVKVTWVGEIFAILPENSYNKMIRFHP</sequence>
<evidence type="ECO:0000256" key="3">
    <source>
        <dbReference type="ARBA" id="ARBA00023163"/>
    </source>
</evidence>
<dbReference type="Pfam" id="PF01381">
    <property type="entry name" value="HTH_3"/>
    <property type="match status" value="1"/>
</dbReference>
<proteinExistence type="predicted"/>
<evidence type="ECO:0000313" key="5">
    <source>
        <dbReference type="EMBL" id="AQX30794.1"/>
    </source>
</evidence>
<evidence type="ECO:0000256" key="2">
    <source>
        <dbReference type="ARBA" id="ARBA00023125"/>
    </source>
</evidence>
<dbReference type="SMART" id="SM00530">
    <property type="entry name" value="HTH_XRE"/>
    <property type="match status" value="1"/>
</dbReference>
<reference evidence="7" key="2">
    <citation type="journal article" date="2017" name="Genome Biol. Evol.">
        <title>Evolutionary Dynamics of Pathoadaptation Revealed by Three Independent Acquisitions of the VirB/D4 Type IV Secretion System in Bartonella.</title>
        <authorList>
            <person name="Harms A."/>
            <person name="Segers F.H."/>
            <person name="Quebatte M."/>
            <person name="Mistl C."/>
            <person name="Manfredi P."/>
            <person name="Korner J."/>
            <person name="Chomel B.B."/>
            <person name="Kosoy M."/>
            <person name="Maruyama S."/>
            <person name="Engel P."/>
            <person name="Dehio C."/>
        </authorList>
    </citation>
    <scope>NUCLEOTIDE SEQUENCE [LARGE SCALE GENOMIC DNA]</scope>
    <source>
        <strain evidence="7">R1</strain>
    </source>
</reference>
<dbReference type="EMBL" id="CP019789">
    <property type="protein sequence ID" value="AQX30794.1"/>
    <property type="molecule type" value="Genomic_DNA"/>
</dbReference>